<proteinExistence type="inferred from homology"/>
<protein>
    <recommendedName>
        <fullName evidence="3">Large ribosomal RNA subunit accumulation protein YceD</fullName>
    </recommendedName>
    <alternativeName>
        <fullName evidence="5">23S rRNA accumulation protein YceD</fullName>
    </alternativeName>
</protein>
<evidence type="ECO:0000256" key="5">
    <source>
        <dbReference type="ARBA" id="ARBA00031841"/>
    </source>
</evidence>
<gene>
    <name evidence="6" type="ORF">BZL35_00869</name>
</gene>
<dbReference type="Proteomes" id="UP000242660">
    <property type="component" value="Unassembled WGS sequence"/>
</dbReference>
<dbReference type="PANTHER" id="PTHR38099">
    <property type="entry name" value="LARGE RIBOSOMAL RNA SUBUNIT ACCUMULATION PROTEIN YCED"/>
    <property type="match status" value="1"/>
</dbReference>
<dbReference type="InterPro" id="IPR003772">
    <property type="entry name" value="YceD"/>
</dbReference>
<organism evidence="6 7">
    <name type="scientific">Candidatus Pandoraea novymonadis</name>
    <dbReference type="NCBI Taxonomy" id="1808959"/>
    <lineage>
        <taxon>Bacteria</taxon>
        <taxon>Pseudomonadati</taxon>
        <taxon>Pseudomonadota</taxon>
        <taxon>Betaproteobacteria</taxon>
        <taxon>Burkholderiales</taxon>
        <taxon>Burkholderiaceae</taxon>
        <taxon>Pandoraea</taxon>
    </lineage>
</organism>
<dbReference type="Pfam" id="PF02620">
    <property type="entry name" value="YceD"/>
    <property type="match status" value="1"/>
</dbReference>
<keyword evidence="7" id="KW-1185">Reference proteome</keyword>
<evidence type="ECO:0000256" key="4">
    <source>
        <dbReference type="ARBA" id="ARBA00022517"/>
    </source>
</evidence>
<comment type="caution">
    <text evidence="6">The sequence shown here is derived from an EMBL/GenBank/DDBJ whole genome shotgun (WGS) entry which is preliminary data.</text>
</comment>
<keyword evidence="4" id="KW-0690">Ribosome biogenesis</keyword>
<evidence type="ECO:0000256" key="1">
    <source>
        <dbReference type="ARBA" id="ARBA00002868"/>
    </source>
</evidence>
<reference evidence="6 7" key="1">
    <citation type="journal article" date="2017" name="Front. Microbiol.">
        <title>Genome of Ca. Pandoraea novymonadis, an Endosymbiotic Bacterium of the Trypanosomatid Novymonas esmeraldas.</title>
        <authorList>
            <person name="Kostygov A.Y."/>
            <person name="Butenko A."/>
            <person name="Nenarokova A."/>
            <person name="Tashyreva D."/>
            <person name="Flegontov P."/>
            <person name="Lukes J."/>
            <person name="Yurchenko V."/>
        </authorList>
    </citation>
    <scope>NUCLEOTIDE SEQUENCE [LARGE SCALE GENOMIC DNA]</scope>
    <source>
        <strain evidence="6 7">E262</strain>
    </source>
</reference>
<evidence type="ECO:0000256" key="2">
    <source>
        <dbReference type="ARBA" id="ARBA00010740"/>
    </source>
</evidence>
<evidence type="ECO:0000313" key="6">
    <source>
        <dbReference type="EMBL" id="PSB91652.1"/>
    </source>
</evidence>
<accession>A0ABX5FF52</accession>
<evidence type="ECO:0000256" key="3">
    <source>
        <dbReference type="ARBA" id="ARBA00015716"/>
    </source>
</evidence>
<name>A0ABX5FF52_9BURK</name>
<dbReference type="PANTHER" id="PTHR38099:SF1">
    <property type="entry name" value="LARGE RIBOSOMAL RNA SUBUNIT ACCUMULATION PROTEIN YCED"/>
    <property type="match status" value="1"/>
</dbReference>
<dbReference type="EMBL" id="MUHY01000003">
    <property type="protein sequence ID" value="PSB91652.1"/>
    <property type="molecule type" value="Genomic_DNA"/>
</dbReference>
<dbReference type="InterPro" id="IPR039255">
    <property type="entry name" value="YceD_bac"/>
</dbReference>
<sequence>MNHGYIIDLFEFARNGRLVTGDVHLMALSRMLTAVPEDVAEAELASQVFHWRIEGFENLVPRVNSMPQSELFLKLALNGPMWLECQRCLMPYQEFLTSETTFKIVTHEVKADDISLVGQDKFEVLVGSKQFDMKILIEEELLLSMPIVPKHSVCPVVHASLVTGSDGLVEPLPQTSKKKREICSPFSVLASLKRPLGKHGK</sequence>
<comment type="similarity">
    <text evidence="2">Belongs to the DUF177 domain family.</text>
</comment>
<evidence type="ECO:0000313" key="7">
    <source>
        <dbReference type="Proteomes" id="UP000242660"/>
    </source>
</evidence>
<comment type="function">
    <text evidence="1">Plays a role in synthesis, processing and/or stability of 23S rRNA.</text>
</comment>